<evidence type="ECO:0000256" key="1">
    <source>
        <dbReference type="SAM" id="Phobius"/>
    </source>
</evidence>
<gene>
    <name evidence="2" type="ORF">E5347_06495</name>
</gene>
<dbReference type="RefSeq" id="WP_136005646.1">
    <property type="nucleotide sequence ID" value="NZ_SRYR01000001.1"/>
</dbReference>
<evidence type="ECO:0000313" key="2">
    <source>
        <dbReference type="EMBL" id="TGY44457.1"/>
    </source>
</evidence>
<protein>
    <submittedName>
        <fullName evidence="2">LPXTG cell wall anchor domain-containing protein</fullName>
    </submittedName>
</protein>
<name>A0A4S2DPW0_9CLOT</name>
<dbReference type="EMBL" id="SRYR01000001">
    <property type="protein sequence ID" value="TGY44457.1"/>
    <property type="molecule type" value="Genomic_DNA"/>
</dbReference>
<sequence>MGKIGILFSIKTSHLFIGVGLVIIIVLGIVIYMKKRNSEQS</sequence>
<dbReference type="AlphaFoldDB" id="A0A4S2DPW0"/>
<accession>A0A4S2DPW0</accession>
<comment type="caution">
    <text evidence="2">The sequence shown here is derived from an EMBL/GenBank/DDBJ whole genome shotgun (WGS) entry which is preliminary data.</text>
</comment>
<keyword evidence="1" id="KW-1133">Transmembrane helix</keyword>
<organism evidence="2 3">
    <name type="scientific">Clostridium sartagoforme</name>
    <dbReference type="NCBI Taxonomy" id="84031"/>
    <lineage>
        <taxon>Bacteria</taxon>
        <taxon>Bacillati</taxon>
        <taxon>Bacillota</taxon>
        <taxon>Clostridia</taxon>
        <taxon>Eubacteriales</taxon>
        <taxon>Clostridiaceae</taxon>
        <taxon>Clostridium</taxon>
    </lineage>
</organism>
<evidence type="ECO:0000313" key="3">
    <source>
        <dbReference type="Proteomes" id="UP000306888"/>
    </source>
</evidence>
<keyword evidence="1" id="KW-0812">Transmembrane</keyword>
<proteinExistence type="predicted"/>
<dbReference type="Proteomes" id="UP000306888">
    <property type="component" value="Unassembled WGS sequence"/>
</dbReference>
<keyword evidence="1" id="KW-0472">Membrane</keyword>
<feature type="transmembrane region" description="Helical" evidence="1">
    <location>
        <begin position="15"/>
        <end position="33"/>
    </location>
</feature>
<dbReference type="NCBIfam" id="TIGR01167">
    <property type="entry name" value="LPXTG_anchor"/>
    <property type="match status" value="1"/>
</dbReference>
<reference evidence="2 3" key="1">
    <citation type="submission" date="2019-04" db="EMBL/GenBank/DDBJ databases">
        <title>Microbes associate with the intestines of laboratory mice.</title>
        <authorList>
            <person name="Navarre W."/>
            <person name="Wong E."/>
            <person name="Huang K."/>
            <person name="Tropini C."/>
            <person name="Ng K."/>
            <person name="Yu B."/>
        </authorList>
    </citation>
    <scope>NUCLEOTIDE SEQUENCE [LARGE SCALE GENOMIC DNA]</scope>
    <source>
        <strain evidence="2 3">NM50_B9-20</strain>
    </source>
</reference>
<keyword evidence="3" id="KW-1185">Reference proteome</keyword>